<feature type="domain" description="C2H2-type" evidence="3">
    <location>
        <begin position="475"/>
        <end position="503"/>
    </location>
</feature>
<name>A0A8C5AJQ8_GADMO</name>
<feature type="region of interest" description="Disordered" evidence="2">
    <location>
        <begin position="1989"/>
        <end position="2059"/>
    </location>
</feature>
<dbReference type="GeneTree" id="ENSGT00940000163854"/>
<dbReference type="Ensembl" id="ENSGMOT00000038469.1">
    <property type="protein sequence ID" value="ENSGMOP00000033322.1"/>
    <property type="gene ID" value="ENSGMOG00000024940.1"/>
</dbReference>
<reference evidence="4" key="1">
    <citation type="submission" date="2025-08" db="UniProtKB">
        <authorList>
            <consortium name="Ensembl"/>
        </authorList>
    </citation>
    <scope>IDENTIFICATION</scope>
</reference>
<evidence type="ECO:0000256" key="2">
    <source>
        <dbReference type="SAM" id="MobiDB-lite"/>
    </source>
</evidence>
<evidence type="ECO:0000313" key="5">
    <source>
        <dbReference type="Proteomes" id="UP000694546"/>
    </source>
</evidence>
<evidence type="ECO:0000256" key="1">
    <source>
        <dbReference type="PROSITE-ProRule" id="PRU00042"/>
    </source>
</evidence>
<accession>A0A8C5AJQ8</accession>
<proteinExistence type="predicted"/>
<reference evidence="4" key="2">
    <citation type="submission" date="2025-09" db="UniProtKB">
        <authorList>
            <consortium name="Ensembl"/>
        </authorList>
    </citation>
    <scope>IDENTIFICATION</scope>
</reference>
<feature type="compositionally biased region" description="Basic and acidic residues" evidence="2">
    <location>
        <begin position="1527"/>
        <end position="1536"/>
    </location>
</feature>
<feature type="region of interest" description="Disordered" evidence="2">
    <location>
        <begin position="665"/>
        <end position="700"/>
    </location>
</feature>
<keyword evidence="1" id="KW-0862">Zinc</keyword>
<dbReference type="Proteomes" id="UP000694546">
    <property type="component" value="Chromosome 6"/>
</dbReference>
<dbReference type="Gene3D" id="3.30.160.60">
    <property type="entry name" value="Classic Zinc Finger"/>
    <property type="match status" value="1"/>
</dbReference>
<dbReference type="InterPro" id="IPR029526">
    <property type="entry name" value="PGBD"/>
</dbReference>
<organism evidence="4 5">
    <name type="scientific">Gadus morhua</name>
    <name type="common">Atlantic cod</name>
    <dbReference type="NCBI Taxonomy" id="8049"/>
    <lineage>
        <taxon>Eukaryota</taxon>
        <taxon>Metazoa</taxon>
        <taxon>Chordata</taxon>
        <taxon>Craniata</taxon>
        <taxon>Vertebrata</taxon>
        <taxon>Euteleostomi</taxon>
        <taxon>Actinopterygii</taxon>
        <taxon>Neopterygii</taxon>
        <taxon>Teleostei</taxon>
        <taxon>Neoteleostei</taxon>
        <taxon>Acanthomorphata</taxon>
        <taxon>Zeiogadaria</taxon>
        <taxon>Gadariae</taxon>
        <taxon>Gadiformes</taxon>
        <taxon>Gadoidei</taxon>
        <taxon>Gadidae</taxon>
        <taxon>Gadus</taxon>
    </lineage>
</organism>
<feature type="region of interest" description="Disordered" evidence="2">
    <location>
        <begin position="1391"/>
        <end position="1472"/>
    </location>
</feature>
<keyword evidence="1" id="KW-0863">Zinc-finger</keyword>
<dbReference type="PANTHER" id="PTHR46599">
    <property type="entry name" value="PIGGYBAC TRANSPOSABLE ELEMENT-DERIVED PROTEIN 4"/>
    <property type="match status" value="1"/>
</dbReference>
<feature type="domain" description="C2H2-type" evidence="3">
    <location>
        <begin position="535"/>
        <end position="563"/>
    </location>
</feature>
<feature type="compositionally biased region" description="Basic and acidic residues" evidence="2">
    <location>
        <begin position="2008"/>
        <end position="2019"/>
    </location>
</feature>
<dbReference type="InterPro" id="IPR057618">
    <property type="entry name" value="Znf_POGZ/Z280C-D-like"/>
</dbReference>
<evidence type="ECO:0000313" key="4">
    <source>
        <dbReference type="Ensembl" id="ENSGMOP00000033322.1"/>
    </source>
</evidence>
<dbReference type="OMA" id="YVEPDIQ"/>
<feature type="region of interest" description="Disordered" evidence="2">
    <location>
        <begin position="1"/>
        <end position="25"/>
    </location>
</feature>
<dbReference type="InterPro" id="IPR013087">
    <property type="entry name" value="Znf_C2H2_type"/>
</dbReference>
<feature type="compositionally biased region" description="Pro residues" evidence="2">
    <location>
        <begin position="665"/>
        <end position="686"/>
    </location>
</feature>
<dbReference type="PANTHER" id="PTHR46599:SF1">
    <property type="entry name" value="POGO TRANSPOSABLE ELEMENT WITH ZNF DOMAIN"/>
    <property type="match status" value="1"/>
</dbReference>
<feature type="compositionally biased region" description="Acidic residues" evidence="2">
    <location>
        <begin position="1403"/>
        <end position="1433"/>
    </location>
</feature>
<feature type="compositionally biased region" description="Acidic residues" evidence="2">
    <location>
        <begin position="1443"/>
        <end position="1463"/>
    </location>
</feature>
<feature type="region of interest" description="Disordered" evidence="2">
    <location>
        <begin position="1282"/>
        <end position="1311"/>
    </location>
</feature>
<feature type="region of interest" description="Disordered" evidence="2">
    <location>
        <begin position="797"/>
        <end position="840"/>
    </location>
</feature>
<keyword evidence="1" id="KW-0479">Metal-binding</keyword>
<dbReference type="SMART" id="SM00355">
    <property type="entry name" value="ZnF_C2H2"/>
    <property type="match status" value="8"/>
</dbReference>
<dbReference type="GO" id="GO:0003677">
    <property type="term" value="F:DNA binding"/>
    <property type="evidence" value="ECO:0007669"/>
    <property type="project" value="UniProtKB-KW"/>
</dbReference>
<protein>
    <submittedName>
        <fullName evidence="4">Pogo transposable element derived with ZNF domain b</fullName>
    </submittedName>
</protein>
<keyword evidence="5" id="KW-1185">Reference proteome</keyword>
<dbReference type="Pfam" id="PF13843">
    <property type="entry name" value="DDE_Tnp_1_7"/>
    <property type="match status" value="1"/>
</dbReference>
<dbReference type="PROSITE" id="PS00028">
    <property type="entry name" value="ZINC_FINGER_C2H2_1"/>
    <property type="match status" value="3"/>
</dbReference>
<feature type="region of interest" description="Disordered" evidence="2">
    <location>
        <begin position="1510"/>
        <end position="1543"/>
    </location>
</feature>
<dbReference type="Pfam" id="PF25429">
    <property type="entry name" value="zf-POGZ"/>
    <property type="match status" value="1"/>
</dbReference>
<dbReference type="GO" id="GO:0008270">
    <property type="term" value="F:zinc ion binding"/>
    <property type="evidence" value="ECO:0007669"/>
    <property type="project" value="UniProtKB-KW"/>
</dbReference>
<evidence type="ECO:0000259" key="3">
    <source>
        <dbReference type="PROSITE" id="PS50157"/>
    </source>
</evidence>
<dbReference type="PROSITE" id="PS50157">
    <property type="entry name" value="ZINC_FINGER_C2H2_2"/>
    <property type="match status" value="2"/>
</dbReference>
<sequence length="2059" mass="223216">MSSELYMECEEEELEPWQREVMEDDEEEEMDVVCQVKQEEEFVNGPGFAVSSAPPPAPSLLRASPLIGSSFAHGMSLIGPNRSQGLSLIGRGVTQGTSLTGSNITPVMSVIGPNLPTMRSVVGSQNSQARSLIGSNLTPGSFTIGSNVTARTAVTSPQFSLATSVIGSNRAPAASVIGSNRAPAASVIGSNRAPVVSVIGSNRGPAASVIGSSVPAGSSAIGSGLRQGQPLILTQGPGGTFFLSTSQLASGQRHITGSSPNQPFLFTTQSLMPVQTSGGAGMPKLLLNLQTGQTLQPLTLIQHQPLVRAKIAPKEQAFSVTSPPGSLAPTLTSTAAPAAPVWLTPPPPQASTVPPSRYTAKVIPASVSITTATPAPNNPTRAVPKIVISKTPKAAIATETATSDPPPPLRVVMTVYEFYYGVFSGDQALQIRGPVKLTAPFHCKKCLYTTKRNMEMMKHYWQHTDMARSMLHEDMRCDDCFRRFSSTALLETHQLHAHLSKPKSTVCRICEWVFDNEMEFLNHMKTNHKPGEMPYVCQVCSYRSSFYSDVLHHFRCYHSGRRQLLCILCLKVTNNIKGFQNHMDKHKLKESHPCAKCRLQFVLPTSLQEHKQQHHRSFRRPHQLTGLPPGAMVTIKTVGMNTNSLPLPSRGKLSSSHFRAPLVVPLPQPQPIESSPPDPPTPPGPAPTGAKLQDNSDTESAEERDRLLCMECGNTTTDFSSHYPASVSCLLCPYRTFCSCAYASHMIQNHVLARERGKRLPLHQRPPPCCYELVCTQCGFVSLTGDKMAKHLGLHRGHASSTCRPHTTPKEPDLLLGLPEPLPPSDRPDPGPLSWTRAPGGPVCRRPLAFKQARGPRHTLAQNADAMDYFLLAYPEPLLELIAKETNAHVKTCRYLGAPAANWTPLGVPELKAFLGLVILMGVHGLADLAQYWDPVRFPQCDHVDRAMSLRRFKQIAANVRPGSLLADRVCGGGCGDPADALGVLRPMLKHLGEAMWKVYRPNCHLSVDRTLLPALEDRDGGRGDPPDGQAPPEIWLLCDSKSGYCHRLHLHTRRWGEAAAAGEGGGEAAKEAQEALGLAVVPRLMRGLHDKNHRLYLANALASPKLMCQLLLKGVYASSSFPVRSPVLPETLWREGDLTTPGHYLQWRCGPLLATRWRDAKEMGCLCTNAVAGSCDTVWRRSQTEAGTLDPLARPMAFKLLQENMRGVDICKQLQACNPLGGVPRDRHWRSLFWLLLNLSVANAFIVLRESRKRNPPCWVEGGLFSQLKFRRRLGTQLARCYQRPPGPEPPGGGGGDGGDEEEAEGDPLKEVHRMARISFRTRRCKNCDPKQGRHESVYGCSACKVNLCTQTSCFWEFHALDPPLKVSPSVGFTRDKISGAIEIEGQVVQRTAATPRVDGPDVPEDQEEEEVDEDAAADDDEDEGAVTEEEADPLRYTFRPEDEEMEYLAGEAEDDDDEEAATEEKADPLRYTFRPEDEEMEYLAAEAATPHQLKREEEEEAVAAAASAGASGPAGGAGQLVPRSAEAERVKEEAPVAAARRTPSVGSRAAAVARRVAAAASAETSGPAGGAAVAAAGLGARQLRVCLVALCSGLQHAACEFVVELAQVQAWVEQARRRWGGASAGVGAEPGEDHMLEWVWFMREQQLPVTEGGLFKHAATLKNNGVFADAFRISYNWAVGLMLRHGLGPPAHGHAPLPPLPALMAAGVRSFTEFTRRQVTFNQIAPSAVAGVTRLSVFLDRGLMARGSPPALRSHALRLSGTGTPLLTVYLTALADGTLLPALVLLWDPTRLGGPLDDASDPPSSFLVETDPHGFTSAEGLEVWVKRVWRPHASAPPAAGGGGRGQHHRKRLLVLDRHRDHVAEAFLEALGRTRTLPAMIPSGCGLRLQPLRVAVLPVLQRLLVARWRRLSAGPQAAEHAGAARQRLSGWLQDALNVLRDRPSLIRSSFRLTGLVPGEGEGEGGGEGEGEGREELIRSLAFAMLCPEDQEPEETLPVKTEEPEEEGGGRQETAVRKEEEEEEEEVHYWGGGGGGEERKAGTSSKSGGQVEEEEEGKL</sequence>